<dbReference type="OMA" id="TNFERKD"/>
<dbReference type="Gramene" id="Solyc04g017833.1.1">
    <property type="protein sequence ID" value="Solyc04g017833.1.1"/>
    <property type="gene ID" value="Solyc04g017833.1"/>
</dbReference>
<dbReference type="SUPFAM" id="SSF56672">
    <property type="entry name" value="DNA/RNA polymerases"/>
    <property type="match status" value="1"/>
</dbReference>
<dbReference type="InterPro" id="IPR043502">
    <property type="entry name" value="DNA/RNA_pol_sf"/>
</dbReference>
<sequence>MSSSQGIFLFILYVDDMIITGDDIVDISQVKEFLSTNFERKDLGSLNYFLGIKLLASDNGVSLS</sequence>
<name>A0A3Q7G1E8_SOLLC</name>
<organism evidence="2">
    <name type="scientific">Solanum lycopersicum</name>
    <name type="common">Tomato</name>
    <name type="synonym">Lycopersicon esculentum</name>
    <dbReference type="NCBI Taxonomy" id="4081"/>
    <lineage>
        <taxon>Eukaryota</taxon>
        <taxon>Viridiplantae</taxon>
        <taxon>Streptophyta</taxon>
        <taxon>Embryophyta</taxon>
        <taxon>Tracheophyta</taxon>
        <taxon>Spermatophyta</taxon>
        <taxon>Magnoliopsida</taxon>
        <taxon>eudicotyledons</taxon>
        <taxon>Gunneridae</taxon>
        <taxon>Pentapetalae</taxon>
        <taxon>asterids</taxon>
        <taxon>lamiids</taxon>
        <taxon>Solanales</taxon>
        <taxon>Solanaceae</taxon>
        <taxon>Solanoideae</taxon>
        <taxon>Solaneae</taxon>
        <taxon>Solanum</taxon>
        <taxon>Solanum subgen. Lycopersicon</taxon>
    </lineage>
</organism>
<dbReference type="EnsemblPlants" id="Solyc04g017833.1.1">
    <property type="protein sequence ID" value="Solyc04g017833.1.1"/>
    <property type="gene ID" value="Solyc04g017833.1"/>
</dbReference>
<dbReference type="InterPro" id="IPR013103">
    <property type="entry name" value="RVT_2"/>
</dbReference>
<evidence type="ECO:0000259" key="1">
    <source>
        <dbReference type="Pfam" id="PF07727"/>
    </source>
</evidence>
<dbReference type="InParanoid" id="A0A3Q7G1E8"/>
<accession>A0A3Q7G1E8</accession>
<reference evidence="2" key="1">
    <citation type="journal article" date="2012" name="Nature">
        <title>The tomato genome sequence provides insights into fleshy fruit evolution.</title>
        <authorList>
            <consortium name="Tomato Genome Consortium"/>
        </authorList>
    </citation>
    <scope>NUCLEOTIDE SEQUENCE [LARGE SCALE GENOMIC DNA]</scope>
    <source>
        <strain evidence="2">cv. Heinz 1706</strain>
    </source>
</reference>
<dbReference type="AlphaFoldDB" id="A0A3Q7G1E8"/>
<dbReference type="Pfam" id="PF07727">
    <property type="entry name" value="RVT_2"/>
    <property type="match status" value="1"/>
</dbReference>
<keyword evidence="3" id="KW-1185">Reference proteome</keyword>
<protein>
    <recommendedName>
        <fullName evidence="1">Reverse transcriptase Ty1/copia-type domain-containing protein</fullName>
    </recommendedName>
</protein>
<dbReference type="Proteomes" id="UP000004994">
    <property type="component" value="Chromosome 4"/>
</dbReference>
<proteinExistence type="predicted"/>
<reference evidence="2" key="2">
    <citation type="submission" date="2019-01" db="UniProtKB">
        <authorList>
            <consortium name="EnsemblPlants"/>
        </authorList>
    </citation>
    <scope>IDENTIFICATION</scope>
    <source>
        <strain evidence="2">cv. Heinz 1706</strain>
    </source>
</reference>
<evidence type="ECO:0000313" key="3">
    <source>
        <dbReference type="Proteomes" id="UP000004994"/>
    </source>
</evidence>
<feature type="domain" description="Reverse transcriptase Ty1/copia-type" evidence="1">
    <location>
        <begin position="8"/>
        <end position="63"/>
    </location>
</feature>
<evidence type="ECO:0000313" key="2">
    <source>
        <dbReference type="EnsemblPlants" id="Solyc04g017833.1.1"/>
    </source>
</evidence>